<feature type="signal peptide" evidence="1">
    <location>
        <begin position="1"/>
        <end position="21"/>
    </location>
</feature>
<comment type="caution">
    <text evidence="2">The sequence shown here is derived from an EMBL/GenBank/DDBJ whole genome shotgun (WGS) entry which is preliminary data.</text>
</comment>
<protein>
    <recommendedName>
        <fullName evidence="4">Calcium-binding protein</fullName>
    </recommendedName>
</protein>
<gene>
    <name evidence="2" type="ORF">GAK31_03287</name>
</gene>
<dbReference type="EMBL" id="WNDS01000004">
    <property type="protein sequence ID" value="KAF1014263.1"/>
    <property type="molecule type" value="Genomic_DNA"/>
</dbReference>
<evidence type="ECO:0000313" key="2">
    <source>
        <dbReference type="EMBL" id="KAF1014263.1"/>
    </source>
</evidence>
<evidence type="ECO:0000313" key="3">
    <source>
        <dbReference type="Proteomes" id="UP000487117"/>
    </source>
</evidence>
<proteinExistence type="predicted"/>
<sequence>MRSFFRRFLLLALVVTCGASAADTGIATISAQIREHAGMHCVLVLVEWHGTRETPLLVADLLETSSRDGRPVVLALEVPRGEHGRLRHYMASAGDAQVRALLGASPFWAIKDDQHDGRRSRDMLDLIEAARALKAQGRDVAVTGVDLDRSNAGNQRRDDAMVTQVRRLHDALLARGRLLVLTGNVHALRVRPARAPAAMQQRPMASQLRDLDIYSVRVDAQRGSAWGCFDRCRPWPLPERDDAQPRASGGVDRLYDLWVFLPQLSVGRLRP</sequence>
<organism evidence="2 3">
    <name type="scientific">Stenotrophomonas maltophilia</name>
    <name type="common">Pseudomonas maltophilia</name>
    <name type="synonym">Xanthomonas maltophilia</name>
    <dbReference type="NCBI Taxonomy" id="40324"/>
    <lineage>
        <taxon>Bacteria</taxon>
        <taxon>Pseudomonadati</taxon>
        <taxon>Pseudomonadota</taxon>
        <taxon>Gammaproteobacteria</taxon>
        <taxon>Lysobacterales</taxon>
        <taxon>Lysobacteraceae</taxon>
        <taxon>Stenotrophomonas</taxon>
        <taxon>Stenotrophomonas maltophilia group</taxon>
    </lineage>
</organism>
<feature type="chain" id="PRO_5031197803" description="Calcium-binding protein" evidence="1">
    <location>
        <begin position="22"/>
        <end position="271"/>
    </location>
</feature>
<dbReference type="Proteomes" id="UP000487117">
    <property type="component" value="Unassembled WGS sequence"/>
</dbReference>
<name>A0A7V8JL75_STEMA</name>
<evidence type="ECO:0008006" key="4">
    <source>
        <dbReference type="Google" id="ProtNLM"/>
    </source>
</evidence>
<evidence type="ECO:0000256" key="1">
    <source>
        <dbReference type="SAM" id="SignalP"/>
    </source>
</evidence>
<keyword evidence="1" id="KW-0732">Signal</keyword>
<accession>A0A7V8JL75</accession>
<dbReference type="AlphaFoldDB" id="A0A7V8JL75"/>
<reference evidence="3" key="1">
    <citation type="journal article" date="2020" name="MBio">
        <title>Horizontal gene transfer to a defensive symbiont with a reduced genome amongst a multipartite beetle microbiome.</title>
        <authorList>
            <person name="Waterworth S.C."/>
            <person name="Florez L.V."/>
            <person name="Rees E.R."/>
            <person name="Hertweck C."/>
            <person name="Kaltenpoth M."/>
            <person name="Kwan J.C."/>
        </authorList>
    </citation>
    <scope>NUCLEOTIDE SEQUENCE [LARGE SCALE GENOMIC DNA]</scope>
</reference>